<reference evidence="1" key="1">
    <citation type="submission" date="2020-04" db="EMBL/GenBank/DDBJ databases">
        <authorList>
            <person name="Alioto T."/>
            <person name="Alioto T."/>
            <person name="Gomez Garrido J."/>
        </authorList>
    </citation>
    <scope>NUCLEOTIDE SEQUENCE</scope>
    <source>
        <strain evidence="1">A484AB</strain>
    </source>
</reference>
<name>A0A7D9LQD9_PARCT</name>
<dbReference type="EMBL" id="CACRXK020024310">
    <property type="protein sequence ID" value="CAB4038520.1"/>
    <property type="molecule type" value="Genomic_DNA"/>
</dbReference>
<dbReference type="OrthoDB" id="6005645at2759"/>
<dbReference type="Proteomes" id="UP001152795">
    <property type="component" value="Unassembled WGS sequence"/>
</dbReference>
<gene>
    <name evidence="1" type="ORF">PACLA_8A059860</name>
</gene>
<proteinExistence type="predicted"/>
<accession>A0A7D9LQD9</accession>
<comment type="caution">
    <text evidence="1">The sequence shown here is derived from an EMBL/GenBank/DDBJ whole genome shotgun (WGS) entry which is preliminary data.</text>
</comment>
<evidence type="ECO:0000313" key="2">
    <source>
        <dbReference type="Proteomes" id="UP001152795"/>
    </source>
</evidence>
<evidence type="ECO:0000313" key="1">
    <source>
        <dbReference type="EMBL" id="CAB4038520.1"/>
    </source>
</evidence>
<dbReference type="AlphaFoldDB" id="A0A7D9LQD9"/>
<protein>
    <submittedName>
        <fullName evidence="1">Uncharacterized protein</fullName>
    </submittedName>
</protein>
<organism evidence="1 2">
    <name type="scientific">Paramuricea clavata</name>
    <name type="common">Red gorgonian</name>
    <name type="synonym">Violescent sea-whip</name>
    <dbReference type="NCBI Taxonomy" id="317549"/>
    <lineage>
        <taxon>Eukaryota</taxon>
        <taxon>Metazoa</taxon>
        <taxon>Cnidaria</taxon>
        <taxon>Anthozoa</taxon>
        <taxon>Octocorallia</taxon>
        <taxon>Malacalcyonacea</taxon>
        <taxon>Plexauridae</taxon>
        <taxon>Paramuricea</taxon>
    </lineage>
</organism>
<keyword evidence="2" id="KW-1185">Reference proteome</keyword>
<sequence length="98" mass="11816">MKLKFWKKPISDNDSFELFLFFIGNGGSLHIIADWNLTSQAWAEYGKMEKRARQLDFMFNNKEAKTNIWFYFDMYHLNWRFLDGAKRQYKVNNSANNC</sequence>